<comment type="caution">
    <text evidence="1">The sequence shown here is derived from an EMBL/GenBank/DDBJ whole genome shotgun (WGS) entry which is preliminary data.</text>
</comment>
<dbReference type="RefSeq" id="WP_021833052.1">
    <property type="nucleotide sequence ID" value="NZ_CAQL01000545.1"/>
</dbReference>
<dbReference type="Proteomes" id="UP000017981">
    <property type="component" value="Unassembled WGS sequence"/>
</dbReference>
<protein>
    <recommendedName>
        <fullName evidence="3">WG repeat-containing protein</fullName>
    </recommendedName>
</protein>
<dbReference type="AlphaFoldDB" id="T2IV90"/>
<dbReference type="InterPro" id="IPR032774">
    <property type="entry name" value="WG_beta_rep"/>
</dbReference>
<gene>
    <name evidence="1" type="ORF">CWATWH0005_2080</name>
</gene>
<dbReference type="PANTHER" id="PTHR37841:SF1">
    <property type="entry name" value="DUF3298 DOMAIN-CONTAINING PROTEIN"/>
    <property type="match status" value="1"/>
</dbReference>
<dbReference type="SUPFAM" id="SSF69360">
    <property type="entry name" value="Cell wall binding repeat"/>
    <property type="match status" value="1"/>
</dbReference>
<proteinExistence type="predicted"/>
<reference evidence="1 2" key="2">
    <citation type="submission" date="2013-09" db="EMBL/GenBank/DDBJ databases">
        <title>Whole genome comparison of six Crocosphaera watsonii strains with differing phenotypes.</title>
        <authorList>
            <person name="Bench S.R."/>
            <person name="Heller P."/>
            <person name="Frank I."/>
            <person name="Arciniega M."/>
            <person name="Shilova I.N."/>
            <person name="Zehr J.P."/>
        </authorList>
    </citation>
    <scope>NUCLEOTIDE SEQUENCE [LARGE SCALE GENOMIC DNA]</scope>
    <source>
        <strain evidence="1 2">WH 0005</strain>
    </source>
</reference>
<dbReference type="EMBL" id="CAQL01000545">
    <property type="protein sequence ID" value="CCQ56090.1"/>
    <property type="molecule type" value="Genomic_DNA"/>
</dbReference>
<organism evidence="1 2">
    <name type="scientific">Crocosphaera watsonii WH 0005</name>
    <dbReference type="NCBI Taxonomy" id="423472"/>
    <lineage>
        <taxon>Bacteria</taxon>
        <taxon>Bacillati</taxon>
        <taxon>Cyanobacteriota</taxon>
        <taxon>Cyanophyceae</taxon>
        <taxon>Oscillatoriophycideae</taxon>
        <taxon>Chroococcales</taxon>
        <taxon>Aphanothecaceae</taxon>
        <taxon>Crocosphaera</taxon>
    </lineage>
</organism>
<accession>T2IV90</accession>
<sequence>MKTWRTILSSFEDIRFWRSSKEEPIWGKKNNKWACFDTSGEMIADFQFDDVHLFNEGLAGIKQDDKWGYINESGEISIPVQFDDVQAFSEGLAFVRKGEKWGCINKTGQLLIPYQFDDYGDFNNPTRYEFQQGLARVIVDGQEYLIDKSQTMWVSESDYDKVIYDKIRIKMP</sequence>
<evidence type="ECO:0000313" key="1">
    <source>
        <dbReference type="EMBL" id="CCQ56090.1"/>
    </source>
</evidence>
<evidence type="ECO:0000313" key="2">
    <source>
        <dbReference type="Proteomes" id="UP000017981"/>
    </source>
</evidence>
<name>T2IV90_CROWT</name>
<evidence type="ECO:0008006" key="3">
    <source>
        <dbReference type="Google" id="ProtNLM"/>
    </source>
</evidence>
<dbReference type="Pfam" id="PF14903">
    <property type="entry name" value="WG_beta_rep"/>
    <property type="match status" value="1"/>
</dbReference>
<dbReference type="PANTHER" id="PTHR37841">
    <property type="entry name" value="GLR2918 PROTEIN"/>
    <property type="match status" value="1"/>
</dbReference>
<reference evidence="1 2" key="1">
    <citation type="submission" date="2013-01" db="EMBL/GenBank/DDBJ databases">
        <authorList>
            <person name="Bench S."/>
        </authorList>
    </citation>
    <scope>NUCLEOTIDE SEQUENCE [LARGE SCALE GENOMIC DNA]</scope>
    <source>
        <strain evidence="1 2">WH 0005</strain>
    </source>
</reference>